<dbReference type="SUPFAM" id="SSF82185">
    <property type="entry name" value="Histone H3 K4-specific methyltransferase SET7/9 N-terminal domain"/>
    <property type="match status" value="3"/>
</dbReference>
<evidence type="ECO:0000256" key="1">
    <source>
        <dbReference type="SAM" id="SignalP"/>
    </source>
</evidence>
<feature type="signal peptide" evidence="1">
    <location>
        <begin position="1"/>
        <end position="19"/>
    </location>
</feature>
<name>A0A5C7AY57_9BACT</name>
<gene>
    <name evidence="2" type="ORF">ESV85_06445</name>
</gene>
<dbReference type="RefSeq" id="WP_146915868.1">
    <property type="nucleotide sequence ID" value="NZ_VORW01000002.1"/>
</dbReference>
<dbReference type="AlphaFoldDB" id="A0A5C7AY57"/>
<feature type="chain" id="PRO_5022943733" evidence="1">
    <location>
        <begin position="20"/>
        <end position="361"/>
    </location>
</feature>
<dbReference type="OrthoDB" id="659070at2"/>
<dbReference type="GO" id="GO:0070828">
    <property type="term" value="P:heterochromatin organization"/>
    <property type="evidence" value="ECO:0007669"/>
    <property type="project" value="TreeGrafter"/>
</dbReference>
<dbReference type="GO" id="GO:0005694">
    <property type="term" value="C:chromosome"/>
    <property type="evidence" value="ECO:0007669"/>
    <property type="project" value="TreeGrafter"/>
</dbReference>
<proteinExistence type="predicted"/>
<dbReference type="PANTHER" id="PTHR46820">
    <property type="entry name" value="HISTONE-LYSINE N-METHYLTRANSFERASE SETD7"/>
    <property type="match status" value="1"/>
</dbReference>
<dbReference type="InterPro" id="IPR011652">
    <property type="entry name" value="MORN_2"/>
</dbReference>
<keyword evidence="1" id="KW-0732">Signal</keyword>
<comment type="caution">
    <text evidence="2">The sequence shown here is derived from an EMBL/GenBank/DDBJ whole genome shotgun (WGS) entry which is preliminary data.</text>
</comment>
<dbReference type="Pfam" id="PF07661">
    <property type="entry name" value="MORN_2"/>
    <property type="match status" value="7"/>
</dbReference>
<dbReference type="GO" id="GO:0003682">
    <property type="term" value="F:chromatin binding"/>
    <property type="evidence" value="ECO:0007669"/>
    <property type="project" value="TreeGrafter"/>
</dbReference>
<dbReference type="EMBL" id="VORW01000002">
    <property type="protein sequence ID" value="TXE13608.1"/>
    <property type="molecule type" value="Genomic_DNA"/>
</dbReference>
<reference evidence="2 3" key="1">
    <citation type="submission" date="2019-08" db="EMBL/GenBank/DDBJ databases">
        <title>Genomes sequence of Algoriphagus aquimarinus ACAM450.</title>
        <authorList>
            <person name="Bowman J.P."/>
        </authorList>
    </citation>
    <scope>NUCLEOTIDE SEQUENCE [LARGE SCALE GENOMIC DNA]</scope>
    <source>
        <strain evidence="2 3">ACAM 450</strain>
    </source>
</reference>
<evidence type="ECO:0000313" key="3">
    <source>
        <dbReference type="Proteomes" id="UP000321935"/>
    </source>
</evidence>
<sequence length="361" mass="41557">MRKIFLLFLILVSTPQVFAQDTIRTYHDQEETLIKELYLMVNGKANGEIKRFDEEGYLVQIGHLKDDQRNGLFIDLDPLSGDTVRIIPFVDNSRSGESKSFFPGSKLKQTSTYQDNQIVGEVITYYESGQISDKTNFQHNKPNGLSQTFYESGKQASKVYFSEGRYDGLFEEYAENGQLLISATYLNGVLDGRETQYYEDGQVLSVIDYSKGILDGIYELNYPDGSPERRGNYKKGYEEGALLSYHQNGELREKAVFKKGIPIQPTEKYYTSGKLQQKKTFDKLGSPVLEINYFENGQVHSAINYLYNEAQGEVRIYREDGSLEEIRRFKDGKMTGKRDFFDEKETLIITEFYEKGNKINK</sequence>
<evidence type="ECO:0000313" key="2">
    <source>
        <dbReference type="EMBL" id="TXE13608.1"/>
    </source>
</evidence>
<dbReference type="Gene3D" id="2.20.110.10">
    <property type="entry name" value="Histone H3 K4-specific methyltransferase SET7/9 N-terminal domain"/>
    <property type="match status" value="4"/>
</dbReference>
<dbReference type="Proteomes" id="UP000321935">
    <property type="component" value="Unassembled WGS sequence"/>
</dbReference>
<organism evidence="2 3">
    <name type="scientific">Algoriphagus aquimarinus</name>
    <dbReference type="NCBI Taxonomy" id="237018"/>
    <lineage>
        <taxon>Bacteria</taxon>
        <taxon>Pseudomonadati</taxon>
        <taxon>Bacteroidota</taxon>
        <taxon>Cytophagia</taxon>
        <taxon>Cytophagales</taxon>
        <taxon>Cyclobacteriaceae</taxon>
        <taxon>Algoriphagus</taxon>
    </lineage>
</organism>
<protein>
    <submittedName>
        <fullName evidence="2">Toxin-antitoxin system YwqK family antitoxin</fullName>
    </submittedName>
</protein>
<dbReference type="PANTHER" id="PTHR46820:SF1">
    <property type="entry name" value="HISTONE-LYSINE N-METHYLTRANSFERASE SETD7"/>
    <property type="match status" value="1"/>
</dbReference>
<accession>A0A5C7AY57</accession>